<organism evidence="2 3">
    <name type="scientific">Lipingzhangella rawalii</name>
    <dbReference type="NCBI Taxonomy" id="2055835"/>
    <lineage>
        <taxon>Bacteria</taxon>
        <taxon>Bacillati</taxon>
        <taxon>Actinomycetota</taxon>
        <taxon>Actinomycetes</taxon>
        <taxon>Streptosporangiales</taxon>
        <taxon>Nocardiopsidaceae</taxon>
        <taxon>Lipingzhangella</taxon>
    </lineage>
</organism>
<evidence type="ECO:0000313" key="3">
    <source>
        <dbReference type="Proteomes" id="UP001250214"/>
    </source>
</evidence>
<name>A0ABU2H517_9ACTN</name>
<proteinExistence type="predicted"/>
<gene>
    <name evidence="2" type="ORF">RIF23_07275</name>
</gene>
<feature type="region of interest" description="Disordered" evidence="1">
    <location>
        <begin position="48"/>
        <end position="68"/>
    </location>
</feature>
<protein>
    <submittedName>
        <fullName evidence="2">Uncharacterized protein</fullName>
    </submittedName>
</protein>
<comment type="caution">
    <text evidence="2">The sequence shown here is derived from an EMBL/GenBank/DDBJ whole genome shotgun (WGS) entry which is preliminary data.</text>
</comment>
<evidence type="ECO:0000256" key="1">
    <source>
        <dbReference type="SAM" id="MobiDB-lite"/>
    </source>
</evidence>
<dbReference type="EMBL" id="JAVLVT010000003">
    <property type="protein sequence ID" value="MDS1270092.1"/>
    <property type="molecule type" value="Genomic_DNA"/>
</dbReference>
<dbReference type="Proteomes" id="UP001250214">
    <property type="component" value="Unassembled WGS sequence"/>
</dbReference>
<sequence length="68" mass="6869">MGPDMHTASGLHDDVALAEITLYTEVLAAVAGTDAALSQERIDEILGVTPGVGTHSGPTGVCPPRTPS</sequence>
<accession>A0ABU2H517</accession>
<keyword evidence="3" id="KW-1185">Reference proteome</keyword>
<reference evidence="3" key="1">
    <citation type="submission" date="2023-07" db="EMBL/GenBank/DDBJ databases">
        <title>Novel species in the genus Lipingzhangella isolated from Sambhar Salt Lake.</title>
        <authorList>
            <person name="Jiya N."/>
            <person name="Kajale S."/>
            <person name="Sharma A."/>
        </authorList>
    </citation>
    <scope>NUCLEOTIDE SEQUENCE [LARGE SCALE GENOMIC DNA]</scope>
    <source>
        <strain evidence="3">LS1_29</strain>
    </source>
</reference>
<evidence type="ECO:0000313" key="2">
    <source>
        <dbReference type="EMBL" id="MDS1270092.1"/>
    </source>
</evidence>
<dbReference type="RefSeq" id="WP_310911634.1">
    <property type="nucleotide sequence ID" value="NZ_JAVLVT010000003.1"/>
</dbReference>